<gene>
    <name evidence="1" type="ORF">STRCI_001651</name>
</gene>
<name>A0ABY7K8T4_9ACTN</name>
<dbReference type="Proteomes" id="UP001164439">
    <property type="component" value="Chromosome"/>
</dbReference>
<dbReference type="RefSeq" id="WP_269658195.1">
    <property type="nucleotide sequence ID" value="NZ_CP114413.1"/>
</dbReference>
<protein>
    <submittedName>
        <fullName evidence="1">Uncharacterized protein</fullName>
    </submittedName>
</protein>
<evidence type="ECO:0000313" key="2">
    <source>
        <dbReference type="Proteomes" id="UP001164439"/>
    </source>
</evidence>
<keyword evidence="2" id="KW-1185">Reference proteome</keyword>
<dbReference type="EMBL" id="CP114413">
    <property type="protein sequence ID" value="WAZ20528.1"/>
    <property type="molecule type" value="Genomic_DNA"/>
</dbReference>
<evidence type="ECO:0000313" key="1">
    <source>
        <dbReference type="EMBL" id="WAZ20528.1"/>
    </source>
</evidence>
<reference evidence="1" key="1">
    <citation type="submission" date="2022-12" db="EMBL/GenBank/DDBJ databases">
        <authorList>
            <person name="Ruckert C."/>
            <person name="Busche T."/>
            <person name="Kalinowski J."/>
            <person name="Wittmann C."/>
        </authorList>
    </citation>
    <scope>NUCLEOTIDE SEQUENCE</scope>
    <source>
        <strain evidence="1">DSM 40467</strain>
    </source>
</reference>
<proteinExistence type="predicted"/>
<accession>A0ABY7K8T4</accession>
<organism evidence="1 2">
    <name type="scientific">Streptomyces cinnabarinus</name>
    <dbReference type="NCBI Taxonomy" id="67287"/>
    <lineage>
        <taxon>Bacteria</taxon>
        <taxon>Bacillati</taxon>
        <taxon>Actinomycetota</taxon>
        <taxon>Actinomycetes</taxon>
        <taxon>Kitasatosporales</taxon>
        <taxon>Streptomycetaceae</taxon>
        <taxon>Streptomyces</taxon>
    </lineage>
</organism>
<sequence>MARPPHRDLEFSDLSLREQKKCLRIYAAEIESDKFRKANDFARYGYILWGPYFFMSYDASVMARAALTGLRRAWFLRRVAARHGGARLSWPPDLDG</sequence>